<name>A0A0V8RS17_9ACTO</name>
<evidence type="ECO:0000256" key="1">
    <source>
        <dbReference type="ARBA" id="ARBA00023015"/>
    </source>
</evidence>
<dbReference type="InterPro" id="IPR028978">
    <property type="entry name" value="Chorismate_lyase_/UTRA_dom_sf"/>
</dbReference>
<dbReference type="PANTHER" id="PTHR44846">
    <property type="entry name" value="MANNOSYL-D-GLYCERATE TRANSPORT/METABOLISM SYSTEM REPRESSOR MNGR-RELATED"/>
    <property type="match status" value="1"/>
</dbReference>
<dbReference type="InterPro" id="IPR011663">
    <property type="entry name" value="UTRA"/>
</dbReference>
<dbReference type="PRINTS" id="PR00035">
    <property type="entry name" value="HTHGNTR"/>
</dbReference>
<dbReference type="SMART" id="SM00866">
    <property type="entry name" value="UTRA"/>
    <property type="match status" value="1"/>
</dbReference>
<dbReference type="SMART" id="SM00345">
    <property type="entry name" value="HTH_GNTR"/>
    <property type="match status" value="1"/>
</dbReference>
<dbReference type="InterPro" id="IPR036388">
    <property type="entry name" value="WH-like_DNA-bd_sf"/>
</dbReference>
<dbReference type="Gene3D" id="1.10.10.10">
    <property type="entry name" value="Winged helix-like DNA-binding domain superfamily/Winged helix DNA-binding domain"/>
    <property type="match status" value="1"/>
</dbReference>
<dbReference type="Proteomes" id="UP000054686">
    <property type="component" value="Unassembled WGS sequence"/>
</dbReference>
<evidence type="ECO:0000259" key="4">
    <source>
        <dbReference type="PROSITE" id="PS50949"/>
    </source>
</evidence>
<dbReference type="InterPro" id="IPR050679">
    <property type="entry name" value="Bact_HTH_transcr_reg"/>
</dbReference>
<dbReference type="AlphaFoldDB" id="A0A0V8RS17"/>
<evidence type="ECO:0000256" key="2">
    <source>
        <dbReference type="ARBA" id="ARBA00023125"/>
    </source>
</evidence>
<dbReference type="PROSITE" id="PS50949">
    <property type="entry name" value="HTH_GNTR"/>
    <property type="match status" value="1"/>
</dbReference>
<evidence type="ECO:0000256" key="3">
    <source>
        <dbReference type="ARBA" id="ARBA00023163"/>
    </source>
</evidence>
<dbReference type="OrthoDB" id="3194402at2"/>
<dbReference type="Pfam" id="PF00392">
    <property type="entry name" value="GntR"/>
    <property type="match status" value="1"/>
</dbReference>
<dbReference type="EMBL" id="LLVT01000002">
    <property type="protein sequence ID" value="KSW10912.1"/>
    <property type="molecule type" value="Genomic_DNA"/>
</dbReference>
<dbReference type="GO" id="GO:0045892">
    <property type="term" value="P:negative regulation of DNA-templated transcription"/>
    <property type="evidence" value="ECO:0007669"/>
    <property type="project" value="TreeGrafter"/>
</dbReference>
<proteinExistence type="predicted"/>
<dbReference type="SUPFAM" id="SSF46785">
    <property type="entry name" value="Winged helix' DNA-binding domain"/>
    <property type="match status" value="1"/>
</dbReference>
<keyword evidence="2" id="KW-0238">DNA-binding</keyword>
<dbReference type="RefSeq" id="WP_060566537.1">
    <property type="nucleotide sequence ID" value="NZ_CP040006.1"/>
</dbReference>
<evidence type="ECO:0000313" key="5">
    <source>
        <dbReference type="EMBL" id="KSW10912.1"/>
    </source>
</evidence>
<protein>
    <submittedName>
        <fullName evidence="5">GntR family transcriptional regulator</fullName>
    </submittedName>
</protein>
<dbReference type="GO" id="GO:0003677">
    <property type="term" value="F:DNA binding"/>
    <property type="evidence" value="ECO:0007669"/>
    <property type="project" value="UniProtKB-KW"/>
</dbReference>
<sequence>MSKASTTSENTPYVPDITLDRSSPVPLYFQISEPIAQLINSGALPADTRLEDELSMAARLHVSRPTARQALQRLVDRGLLTRRRGVGTIVSPRHVHRPMELTSLMRDLVNAGHKVHTTIQRYEARPANAQEADVLKITEGTLIVHIERTRFANDEPIAVLTNFIPTDIAPTMQELESASLYDLMRERGVTLASARQVIGARSATTKEAKLLSEHRGAALLTTQRTTYDPSGRIVEYGNHIYRASRYSFEASLFAQ</sequence>
<feature type="domain" description="HTH gntR-type" evidence="4">
    <location>
        <begin position="25"/>
        <end position="93"/>
    </location>
</feature>
<comment type="caution">
    <text evidence="5">The sequence shown here is derived from an EMBL/GenBank/DDBJ whole genome shotgun (WGS) entry which is preliminary data.</text>
</comment>
<organism evidence="5 6">
    <name type="scientific">Schaalia odontolytica</name>
    <dbReference type="NCBI Taxonomy" id="1660"/>
    <lineage>
        <taxon>Bacteria</taxon>
        <taxon>Bacillati</taxon>
        <taxon>Actinomycetota</taxon>
        <taxon>Actinomycetes</taxon>
        <taxon>Actinomycetales</taxon>
        <taxon>Actinomycetaceae</taxon>
        <taxon>Schaalia</taxon>
    </lineage>
</organism>
<dbReference type="PANTHER" id="PTHR44846:SF17">
    <property type="entry name" value="GNTR-FAMILY TRANSCRIPTIONAL REGULATOR"/>
    <property type="match status" value="1"/>
</dbReference>
<keyword evidence="3" id="KW-0804">Transcription</keyword>
<gene>
    <name evidence="5" type="ORF">APY09_05405</name>
</gene>
<reference evidence="5 6" key="1">
    <citation type="submission" date="2015-10" db="EMBL/GenBank/DDBJ databases">
        <title>Draft Genome of Actinomyces odontolyticus subsp. actinosynbacter strain XH001.</title>
        <authorList>
            <person name="Mclean J.S."/>
            <person name="He X."/>
        </authorList>
    </citation>
    <scope>NUCLEOTIDE SEQUENCE [LARGE SCALE GENOMIC DNA]</scope>
    <source>
        <strain evidence="5 6">XH001</strain>
    </source>
</reference>
<dbReference type="InterPro" id="IPR000524">
    <property type="entry name" value="Tscrpt_reg_HTH_GntR"/>
</dbReference>
<evidence type="ECO:0000313" key="6">
    <source>
        <dbReference type="Proteomes" id="UP000054686"/>
    </source>
</evidence>
<dbReference type="GO" id="GO:0003700">
    <property type="term" value="F:DNA-binding transcription factor activity"/>
    <property type="evidence" value="ECO:0007669"/>
    <property type="project" value="InterPro"/>
</dbReference>
<keyword evidence="1" id="KW-0805">Transcription regulation</keyword>
<dbReference type="CDD" id="cd07377">
    <property type="entry name" value="WHTH_GntR"/>
    <property type="match status" value="1"/>
</dbReference>
<dbReference type="Pfam" id="PF07702">
    <property type="entry name" value="UTRA"/>
    <property type="match status" value="1"/>
</dbReference>
<accession>A0A0V8RS17</accession>
<dbReference type="InterPro" id="IPR036390">
    <property type="entry name" value="WH_DNA-bd_sf"/>
</dbReference>
<dbReference type="SUPFAM" id="SSF64288">
    <property type="entry name" value="Chorismate lyase-like"/>
    <property type="match status" value="1"/>
</dbReference>
<dbReference type="Gene3D" id="3.40.1410.10">
    <property type="entry name" value="Chorismate lyase-like"/>
    <property type="match status" value="1"/>
</dbReference>